<dbReference type="PROSITE" id="PS00028">
    <property type="entry name" value="ZINC_FINGER_C2H2_1"/>
    <property type="match status" value="1"/>
</dbReference>
<reference evidence="7 8" key="1">
    <citation type="submission" date="2024-05" db="EMBL/GenBank/DDBJ databases">
        <title>Culex pipiens pipiens assembly and annotation.</title>
        <authorList>
            <person name="Alout H."/>
            <person name="Durand T."/>
        </authorList>
    </citation>
    <scope>NUCLEOTIDE SEQUENCE [LARGE SCALE GENOMIC DNA]</scope>
    <source>
        <strain evidence="7">HA-2024</strain>
        <tissue evidence="7">Whole body</tissue>
    </source>
</reference>
<keyword evidence="3" id="KW-0863">Zinc-finger</keyword>
<dbReference type="InterPro" id="IPR051095">
    <property type="entry name" value="Dros_DevTransReg"/>
</dbReference>
<evidence type="ECO:0000256" key="2">
    <source>
        <dbReference type="ARBA" id="ARBA00023242"/>
    </source>
</evidence>
<evidence type="ECO:0000313" key="7">
    <source>
        <dbReference type="EMBL" id="KAL1399757.1"/>
    </source>
</evidence>
<feature type="region of interest" description="Disordered" evidence="4">
    <location>
        <begin position="688"/>
        <end position="756"/>
    </location>
</feature>
<evidence type="ECO:0000256" key="1">
    <source>
        <dbReference type="ARBA" id="ARBA00004123"/>
    </source>
</evidence>
<feature type="domain" description="BTB" evidence="5">
    <location>
        <begin position="44"/>
        <end position="110"/>
    </location>
</feature>
<dbReference type="SUPFAM" id="SSF57667">
    <property type="entry name" value="beta-beta-alpha zinc fingers"/>
    <property type="match status" value="1"/>
</dbReference>
<evidence type="ECO:0000313" key="8">
    <source>
        <dbReference type="Proteomes" id="UP001562425"/>
    </source>
</evidence>
<keyword evidence="3" id="KW-0479">Metal-binding</keyword>
<keyword evidence="2" id="KW-0539">Nucleus</keyword>
<sequence length="756" mass="81465">MDTQPHGGGTANGGSPQQFCLRWHNHQTSLLSSLPLLLDQSHLTDVTLIAEGRNIKAHRVVLSACSTFFSELFRTLDGPLYPVIVLPGASFPAVVALLTFMYSGEVNVYEEQISTLLSLAETLGIKGLADFSGNSHKSTTPTTEASSRESEIPSPYQAAIKMESPGEPFFPRPFNFHSPLFPQALNLATNNNSNNSTNNNHNSGGAGPNKSADLFSRFLPQKCDMMANEALWKMNEESEAINRDNKSGTNIGPSGTSLEDRQSVNANNKNNSSTGTGTTAGQASDDEKQQNTPKNETESANTSPKFNFDTNHLHHDSTAPSTPSSNPDEHRMQQQQQSSLNTCSTKKSASQENKRKKIDKIAENLRTQTTASAATAAAAAAAAAASFNKHLLQSLKSFPPSSQSLSQLHLFSKPPTATPVSSNQQPSFLAHHFLTNESASKTPENLILESVHPSPGTGALNHAITSPGAASSSTCSSSTTITPSMAMDLVGASGMLKAAAHHLSPQQQQQQQQQQKPPTKLYATCFICNKQLSNQYNLRVHLETHQNVRYACTVCSHVSRSKDALRKHVSYRHPGTPSPCDPDTKRKRSKANLGQMIKQELLNDQGQMNQLIKQEIMNDQQSMSTQQQLQQQQQQQQHHTNQLLANLTSQGNSIVIPSFLQQAASMQSAFASKSMLFNAPTPISTALAAPPSQMPTDVCATLSQPKDLSNNPMQPLDSGANGTPSSSSKKLDNGSPERMDEGASVPEEAKPNGAAL</sequence>
<feature type="compositionally biased region" description="Polar residues" evidence="4">
    <location>
        <begin position="247"/>
        <end position="257"/>
    </location>
</feature>
<dbReference type="AlphaFoldDB" id="A0ABD1DLC3"/>
<feature type="compositionally biased region" description="Basic and acidic residues" evidence="4">
    <location>
        <begin position="729"/>
        <end position="741"/>
    </location>
</feature>
<dbReference type="PROSITE" id="PS50097">
    <property type="entry name" value="BTB"/>
    <property type="match status" value="1"/>
</dbReference>
<feature type="compositionally biased region" description="Polar residues" evidence="4">
    <location>
        <begin position="333"/>
        <end position="351"/>
    </location>
</feature>
<dbReference type="Pfam" id="PF00096">
    <property type="entry name" value="zf-C2H2"/>
    <property type="match status" value="1"/>
</dbReference>
<dbReference type="GO" id="GO:0003006">
    <property type="term" value="P:developmental process involved in reproduction"/>
    <property type="evidence" value="ECO:0007669"/>
    <property type="project" value="UniProtKB-ARBA"/>
</dbReference>
<dbReference type="Gene3D" id="3.30.710.10">
    <property type="entry name" value="Potassium Channel Kv1.1, Chain A"/>
    <property type="match status" value="1"/>
</dbReference>
<dbReference type="InterPro" id="IPR011333">
    <property type="entry name" value="SKP1/BTB/POZ_sf"/>
</dbReference>
<keyword evidence="3" id="KW-0862">Zinc</keyword>
<dbReference type="InterPro" id="IPR036236">
    <property type="entry name" value="Znf_C2H2_sf"/>
</dbReference>
<dbReference type="SMART" id="SM00225">
    <property type="entry name" value="BTB"/>
    <property type="match status" value="1"/>
</dbReference>
<dbReference type="EMBL" id="JBEHCU010005460">
    <property type="protein sequence ID" value="KAL1399757.1"/>
    <property type="molecule type" value="Genomic_DNA"/>
</dbReference>
<feature type="region of interest" description="Disordered" evidence="4">
    <location>
        <begin position="131"/>
        <end position="152"/>
    </location>
</feature>
<feature type="domain" description="C2H2-type" evidence="6">
    <location>
        <begin position="550"/>
        <end position="578"/>
    </location>
</feature>
<dbReference type="GO" id="GO:0005634">
    <property type="term" value="C:nucleus"/>
    <property type="evidence" value="ECO:0007669"/>
    <property type="project" value="UniProtKB-SubCell"/>
</dbReference>
<keyword evidence="8" id="KW-1185">Reference proteome</keyword>
<evidence type="ECO:0000256" key="4">
    <source>
        <dbReference type="SAM" id="MobiDB-lite"/>
    </source>
</evidence>
<evidence type="ECO:0000256" key="3">
    <source>
        <dbReference type="PROSITE-ProRule" id="PRU00042"/>
    </source>
</evidence>
<dbReference type="InterPro" id="IPR013087">
    <property type="entry name" value="Znf_C2H2_type"/>
</dbReference>
<comment type="caution">
    <text evidence="7">The sequence shown here is derived from an EMBL/GenBank/DDBJ whole genome shotgun (WGS) entry which is preliminary data.</text>
</comment>
<organism evidence="7 8">
    <name type="scientific">Culex pipiens pipiens</name>
    <name type="common">Northern house mosquito</name>
    <dbReference type="NCBI Taxonomy" id="38569"/>
    <lineage>
        <taxon>Eukaryota</taxon>
        <taxon>Metazoa</taxon>
        <taxon>Ecdysozoa</taxon>
        <taxon>Arthropoda</taxon>
        <taxon>Hexapoda</taxon>
        <taxon>Insecta</taxon>
        <taxon>Pterygota</taxon>
        <taxon>Neoptera</taxon>
        <taxon>Endopterygota</taxon>
        <taxon>Diptera</taxon>
        <taxon>Nematocera</taxon>
        <taxon>Culicoidea</taxon>
        <taxon>Culicidae</taxon>
        <taxon>Culicinae</taxon>
        <taxon>Culicini</taxon>
        <taxon>Culex</taxon>
        <taxon>Culex</taxon>
    </lineage>
</organism>
<feature type="compositionally biased region" description="Polar residues" evidence="4">
    <location>
        <begin position="132"/>
        <end position="145"/>
    </location>
</feature>
<feature type="compositionally biased region" description="Polar residues" evidence="4">
    <location>
        <begin position="290"/>
        <end position="310"/>
    </location>
</feature>
<dbReference type="Proteomes" id="UP001562425">
    <property type="component" value="Unassembled WGS sequence"/>
</dbReference>
<feature type="domain" description="C2H2-type" evidence="6">
    <location>
        <begin position="523"/>
        <end position="550"/>
    </location>
</feature>
<accession>A0ABD1DLC3</accession>
<feature type="compositionally biased region" description="Polar residues" evidence="4">
    <location>
        <begin position="701"/>
        <end position="713"/>
    </location>
</feature>
<evidence type="ECO:0000259" key="6">
    <source>
        <dbReference type="PROSITE" id="PS50157"/>
    </source>
</evidence>
<dbReference type="PROSITE" id="PS50157">
    <property type="entry name" value="ZINC_FINGER_C2H2_2"/>
    <property type="match status" value="2"/>
</dbReference>
<dbReference type="PANTHER" id="PTHR23110:SF110">
    <property type="entry name" value="AGAP003189-PA"/>
    <property type="match status" value="1"/>
</dbReference>
<dbReference type="Pfam" id="PF00651">
    <property type="entry name" value="BTB"/>
    <property type="match status" value="1"/>
</dbReference>
<dbReference type="InterPro" id="IPR000210">
    <property type="entry name" value="BTB/POZ_dom"/>
</dbReference>
<dbReference type="GO" id="GO:0048513">
    <property type="term" value="P:animal organ development"/>
    <property type="evidence" value="ECO:0007669"/>
    <property type="project" value="UniProtKB-ARBA"/>
</dbReference>
<dbReference type="GO" id="GO:0008270">
    <property type="term" value="F:zinc ion binding"/>
    <property type="evidence" value="ECO:0007669"/>
    <property type="project" value="UniProtKB-KW"/>
</dbReference>
<feature type="region of interest" description="Disordered" evidence="4">
    <location>
        <begin position="185"/>
        <end position="213"/>
    </location>
</feature>
<gene>
    <name evidence="7" type="ORF">pipiens_002174</name>
</gene>
<feature type="region of interest" description="Disordered" evidence="4">
    <location>
        <begin position="618"/>
        <end position="637"/>
    </location>
</feature>
<dbReference type="SUPFAM" id="SSF54695">
    <property type="entry name" value="POZ domain"/>
    <property type="match status" value="1"/>
</dbReference>
<dbReference type="SMART" id="SM00355">
    <property type="entry name" value="ZnF_C2H2"/>
    <property type="match status" value="2"/>
</dbReference>
<feature type="compositionally biased region" description="Low complexity" evidence="4">
    <location>
        <begin position="265"/>
        <end position="283"/>
    </location>
</feature>
<name>A0ABD1DLC3_CULPP</name>
<feature type="region of interest" description="Disordered" evidence="4">
    <location>
        <begin position="239"/>
        <end position="356"/>
    </location>
</feature>
<feature type="region of interest" description="Disordered" evidence="4">
    <location>
        <begin position="570"/>
        <end position="590"/>
    </location>
</feature>
<dbReference type="Gene3D" id="3.30.160.60">
    <property type="entry name" value="Classic Zinc Finger"/>
    <property type="match status" value="1"/>
</dbReference>
<dbReference type="GO" id="GO:0048666">
    <property type="term" value="P:neuron development"/>
    <property type="evidence" value="ECO:0007669"/>
    <property type="project" value="UniProtKB-ARBA"/>
</dbReference>
<proteinExistence type="predicted"/>
<evidence type="ECO:0000259" key="5">
    <source>
        <dbReference type="PROSITE" id="PS50097"/>
    </source>
</evidence>
<dbReference type="CDD" id="cd18315">
    <property type="entry name" value="BTB_POZ_BAB-like"/>
    <property type="match status" value="1"/>
</dbReference>
<feature type="compositionally biased region" description="Low complexity" evidence="4">
    <location>
        <begin position="185"/>
        <end position="200"/>
    </location>
</feature>
<protein>
    <submittedName>
        <fullName evidence="7">Uncharacterized protein</fullName>
    </submittedName>
</protein>
<comment type="subcellular location">
    <subcellularLocation>
        <location evidence="1">Nucleus</location>
    </subcellularLocation>
</comment>
<dbReference type="PANTHER" id="PTHR23110">
    <property type="entry name" value="BTB DOMAIN TRANSCRIPTION FACTOR"/>
    <property type="match status" value="1"/>
</dbReference>